<evidence type="ECO:0000313" key="3">
    <source>
        <dbReference type="Proteomes" id="UP000239156"/>
    </source>
</evidence>
<protein>
    <submittedName>
        <fullName evidence="2">Uncharacterized protein</fullName>
    </submittedName>
</protein>
<feature type="non-terminal residue" evidence="2">
    <location>
        <position position="1"/>
    </location>
</feature>
<dbReference type="AlphaFoldDB" id="A0A2S4UGU7"/>
<accession>A0A2S4UGU7</accession>
<evidence type="ECO:0000256" key="1">
    <source>
        <dbReference type="SAM" id="MobiDB-lite"/>
    </source>
</evidence>
<evidence type="ECO:0000313" key="2">
    <source>
        <dbReference type="EMBL" id="POV96374.1"/>
    </source>
</evidence>
<feature type="region of interest" description="Disordered" evidence="1">
    <location>
        <begin position="191"/>
        <end position="270"/>
    </location>
</feature>
<feature type="region of interest" description="Disordered" evidence="1">
    <location>
        <begin position="128"/>
        <end position="151"/>
    </location>
</feature>
<organism evidence="2 3">
    <name type="scientific">Puccinia striiformis</name>
    <dbReference type="NCBI Taxonomy" id="27350"/>
    <lineage>
        <taxon>Eukaryota</taxon>
        <taxon>Fungi</taxon>
        <taxon>Dikarya</taxon>
        <taxon>Basidiomycota</taxon>
        <taxon>Pucciniomycotina</taxon>
        <taxon>Pucciniomycetes</taxon>
        <taxon>Pucciniales</taxon>
        <taxon>Pucciniaceae</taxon>
        <taxon>Puccinia</taxon>
    </lineage>
</organism>
<reference evidence="2" key="1">
    <citation type="submission" date="2017-12" db="EMBL/GenBank/DDBJ databases">
        <title>Gene loss provides genomic basis for host adaptation in cereal stripe rust fungi.</title>
        <authorList>
            <person name="Xia C."/>
        </authorList>
    </citation>
    <scope>NUCLEOTIDE SEQUENCE [LARGE SCALE GENOMIC DNA]</scope>
    <source>
        <strain evidence="2">93-210</strain>
    </source>
</reference>
<proteinExistence type="predicted"/>
<comment type="caution">
    <text evidence="2">The sequence shown here is derived from an EMBL/GenBank/DDBJ whole genome shotgun (WGS) entry which is preliminary data.</text>
</comment>
<dbReference type="EMBL" id="PKSL01000300">
    <property type="protein sequence ID" value="POV96374.1"/>
    <property type="molecule type" value="Genomic_DNA"/>
</dbReference>
<name>A0A2S4UGU7_9BASI</name>
<dbReference type="VEuPathDB" id="FungiDB:PSTT_15682"/>
<gene>
    <name evidence="2" type="ORF">PSTT_15682</name>
</gene>
<keyword evidence="3" id="KW-1185">Reference proteome</keyword>
<sequence>RREAKAKQKTTGNLKVTPISHTLPLLSQSTRATSSLWTSKPTSSLLDFENFVMSFQNSQGLDSDLLIFNTDEVDSLTHPLSDTALEHNEMTFEEFGDFHPEQELYHSKTTEDDFCAVLKTTKRKVSPELMGELQRDQLKPSCSTEQEEEDVVDGLLADLQRSHTPTRVPSSQASSDGSSLEPLSEAFEVPVPLSPPVASRNLSSQRDSRRHSHSFSKPVLKSEVSQRLRLNHTMAAPRQSSRSHKRAKSETPSGLNSPTEERKHWTTDDHNLPGHFSHFHLEGACQPHLPLSTPPSPMRAPISLNSPLIADVNVAKSRSEFISRIFKPFGALRCCSNLAHHSNYSPRKLKNPERRVLVTKTHCFYPDKSTLIPFSSCLLGFQLVFHASDPKARIKHSQIKLTTLSSEGSSSGDTPIIKAIYPSQGTIHKTGDQTLVRRTDENSIGVKLGVDPASYGAMILSHTQSRTQERYTAPYLLGSGIETNKLLITMNEDSSLHAGVPPSLAFAILLYLPSDSTKSFEADLTIETSVRNEIGASIRKMWASPKVWRLNYDGKTELGCLKMHL</sequence>
<dbReference type="VEuPathDB" id="FungiDB:PSHT_10223"/>
<dbReference type="Proteomes" id="UP000239156">
    <property type="component" value="Unassembled WGS sequence"/>
</dbReference>
<feature type="compositionally biased region" description="Basic and acidic residues" evidence="1">
    <location>
        <begin position="259"/>
        <end position="270"/>
    </location>
</feature>